<evidence type="ECO:0000259" key="6">
    <source>
        <dbReference type="PROSITE" id="PS50931"/>
    </source>
</evidence>
<evidence type="ECO:0000256" key="5">
    <source>
        <dbReference type="ARBA" id="ARBA00023163"/>
    </source>
</evidence>
<reference evidence="7" key="1">
    <citation type="submission" date="2022-10" db="EMBL/GenBank/DDBJ databases">
        <title>The complete genomes of actinobacterial strains from the NBC collection.</title>
        <authorList>
            <person name="Joergensen T.S."/>
            <person name="Alvarez Arevalo M."/>
            <person name="Sterndorff E.B."/>
            <person name="Faurdal D."/>
            <person name="Vuksanovic O."/>
            <person name="Mourched A.-S."/>
            <person name="Charusanti P."/>
            <person name="Shaw S."/>
            <person name="Blin K."/>
            <person name="Weber T."/>
        </authorList>
    </citation>
    <scope>NUCLEOTIDE SEQUENCE</scope>
    <source>
        <strain evidence="7">NBC_01482</strain>
    </source>
</reference>
<accession>A0ABZ1YR79</accession>
<evidence type="ECO:0000256" key="2">
    <source>
        <dbReference type="ARBA" id="ARBA00023015"/>
    </source>
</evidence>
<comment type="similarity">
    <text evidence="1">Belongs to the LysR transcriptional regulatory family.</text>
</comment>
<name>A0ABZ1YR79_9NOCA</name>
<dbReference type="PANTHER" id="PTHR30346:SF0">
    <property type="entry name" value="HCA OPERON TRANSCRIPTIONAL ACTIVATOR HCAR"/>
    <property type="match status" value="1"/>
</dbReference>
<evidence type="ECO:0000256" key="4">
    <source>
        <dbReference type="ARBA" id="ARBA00023159"/>
    </source>
</evidence>
<keyword evidence="8" id="KW-1185">Reference proteome</keyword>
<proteinExistence type="inferred from homology"/>
<sequence length="307" mass="33282">MKSLDVTLRQLEYFVATVERGTLSAAAAEFHVSQTAVSLAISQLEKALGVQVLVRRPAKAPALTAAGRQLLGDARQVLGHVGELESAVRTIGQDISGQLSIGCFPTITPFVMGRILEEVPIRYPELEIDLVEDTVEGLQRRLADGLCDLAIMYDIGLGSDVTTLPLYSCPPYAVLPAGHRFATRRTVALSELIDEPMVMIDMPPSLEFFTGRIAEAGYAPDIRFRTRSVETVRTFVGRGMGWAVLLHRPGTERSYDGSAVASVDLEGMGAPVDVLLVMNSSARMTRRARAFAEMAPEVLRTGPVLAR</sequence>
<dbReference type="Gene3D" id="3.40.190.10">
    <property type="entry name" value="Periplasmic binding protein-like II"/>
    <property type="match status" value="2"/>
</dbReference>
<dbReference type="Pfam" id="PF03466">
    <property type="entry name" value="LysR_substrate"/>
    <property type="match status" value="1"/>
</dbReference>
<protein>
    <submittedName>
        <fullName evidence="7">LysR family transcriptional regulator</fullName>
    </submittedName>
</protein>
<dbReference type="PANTHER" id="PTHR30346">
    <property type="entry name" value="TRANSCRIPTIONAL DUAL REGULATOR HCAR-RELATED"/>
    <property type="match status" value="1"/>
</dbReference>
<evidence type="ECO:0000256" key="3">
    <source>
        <dbReference type="ARBA" id="ARBA00023125"/>
    </source>
</evidence>
<keyword evidence="4" id="KW-0010">Activator</keyword>
<dbReference type="Pfam" id="PF00126">
    <property type="entry name" value="HTH_1"/>
    <property type="match status" value="1"/>
</dbReference>
<dbReference type="PROSITE" id="PS50931">
    <property type="entry name" value="HTH_LYSR"/>
    <property type="match status" value="1"/>
</dbReference>
<evidence type="ECO:0000313" key="8">
    <source>
        <dbReference type="Proteomes" id="UP001432062"/>
    </source>
</evidence>
<dbReference type="RefSeq" id="WP_327099040.1">
    <property type="nucleotide sequence ID" value="NZ_CP109149.1"/>
</dbReference>
<evidence type="ECO:0000313" key="7">
    <source>
        <dbReference type="EMBL" id="WUV45782.1"/>
    </source>
</evidence>
<keyword evidence="5" id="KW-0804">Transcription</keyword>
<keyword evidence="2" id="KW-0805">Transcription regulation</keyword>
<dbReference type="InterPro" id="IPR036388">
    <property type="entry name" value="WH-like_DNA-bd_sf"/>
</dbReference>
<dbReference type="Gene3D" id="1.10.10.10">
    <property type="entry name" value="Winged helix-like DNA-binding domain superfamily/Winged helix DNA-binding domain"/>
    <property type="match status" value="1"/>
</dbReference>
<dbReference type="EMBL" id="CP109441">
    <property type="protein sequence ID" value="WUV45782.1"/>
    <property type="molecule type" value="Genomic_DNA"/>
</dbReference>
<dbReference type="Proteomes" id="UP001432062">
    <property type="component" value="Chromosome"/>
</dbReference>
<dbReference type="SUPFAM" id="SSF46785">
    <property type="entry name" value="Winged helix' DNA-binding domain"/>
    <property type="match status" value="1"/>
</dbReference>
<dbReference type="PRINTS" id="PR00039">
    <property type="entry name" value="HTHLYSR"/>
</dbReference>
<dbReference type="InterPro" id="IPR000847">
    <property type="entry name" value="LysR_HTH_N"/>
</dbReference>
<gene>
    <name evidence="7" type="ORF">OG563_43020</name>
</gene>
<feature type="domain" description="HTH lysR-type" evidence="6">
    <location>
        <begin position="6"/>
        <end position="64"/>
    </location>
</feature>
<dbReference type="InterPro" id="IPR005119">
    <property type="entry name" value="LysR_subst-bd"/>
</dbReference>
<dbReference type="InterPro" id="IPR036390">
    <property type="entry name" value="WH_DNA-bd_sf"/>
</dbReference>
<organism evidence="7 8">
    <name type="scientific">Nocardia vinacea</name>
    <dbReference type="NCBI Taxonomy" id="96468"/>
    <lineage>
        <taxon>Bacteria</taxon>
        <taxon>Bacillati</taxon>
        <taxon>Actinomycetota</taxon>
        <taxon>Actinomycetes</taxon>
        <taxon>Mycobacteriales</taxon>
        <taxon>Nocardiaceae</taxon>
        <taxon>Nocardia</taxon>
    </lineage>
</organism>
<dbReference type="SUPFAM" id="SSF53850">
    <property type="entry name" value="Periplasmic binding protein-like II"/>
    <property type="match status" value="1"/>
</dbReference>
<evidence type="ECO:0000256" key="1">
    <source>
        <dbReference type="ARBA" id="ARBA00009437"/>
    </source>
</evidence>
<keyword evidence="3" id="KW-0238">DNA-binding</keyword>